<dbReference type="GO" id="GO:0004534">
    <property type="term" value="F:5'-3' RNA exonuclease activity"/>
    <property type="evidence" value="ECO:0007669"/>
    <property type="project" value="UniProtKB-UniRule"/>
</dbReference>
<feature type="region of interest" description="Disordered" evidence="15">
    <location>
        <begin position="540"/>
        <end position="563"/>
    </location>
</feature>
<dbReference type="PANTHER" id="PTHR12341:SF41">
    <property type="entry name" value="5'-3' EXORIBONUCLEASE 2"/>
    <property type="match status" value="1"/>
</dbReference>
<feature type="region of interest" description="Disordered" evidence="15">
    <location>
        <begin position="974"/>
        <end position="1030"/>
    </location>
</feature>
<dbReference type="CDD" id="cd18673">
    <property type="entry name" value="PIN_XRN1-2-like"/>
    <property type="match status" value="1"/>
</dbReference>
<protein>
    <recommendedName>
        <fullName evidence="13">5'-3' exoribonuclease</fullName>
        <ecNumber evidence="13">3.1.13.-</ecNumber>
    </recommendedName>
</protein>
<dbReference type="InterPro" id="IPR027073">
    <property type="entry name" value="5_3_exoribonuclease"/>
</dbReference>
<dbReference type="GO" id="GO:0003723">
    <property type="term" value="F:RNA binding"/>
    <property type="evidence" value="ECO:0007669"/>
    <property type="project" value="TreeGrafter"/>
</dbReference>
<keyword evidence="3" id="KW-0698">rRNA processing</keyword>
<evidence type="ECO:0000256" key="5">
    <source>
        <dbReference type="ARBA" id="ARBA00022722"/>
    </source>
</evidence>
<dbReference type="InterPro" id="IPR017151">
    <property type="entry name" value="Xrn2/3/4"/>
</dbReference>
<feature type="compositionally biased region" description="Gly residues" evidence="15">
    <location>
        <begin position="974"/>
        <end position="983"/>
    </location>
</feature>
<dbReference type="Proteomes" id="UP000594260">
    <property type="component" value="Unplaced"/>
</dbReference>
<comment type="function">
    <text evidence="13">Possesses 5'-&gt;3' exoribonuclease activity. May promote termination of transcription by RNA polymerase II.</text>
</comment>
<evidence type="ECO:0000256" key="1">
    <source>
        <dbReference type="ARBA" id="ARBA00004123"/>
    </source>
</evidence>
<evidence type="ECO:0000256" key="4">
    <source>
        <dbReference type="ARBA" id="ARBA00022664"/>
    </source>
</evidence>
<evidence type="ECO:0000313" key="18">
    <source>
        <dbReference type="Proteomes" id="UP000594260"/>
    </source>
</evidence>
<evidence type="ECO:0000256" key="9">
    <source>
        <dbReference type="ARBA" id="ARBA00022833"/>
    </source>
</evidence>
<dbReference type="FunFam" id="3.40.50.12390:FF:000001">
    <property type="entry name" value="5'-3' exoribonuclease"/>
    <property type="match status" value="1"/>
</dbReference>
<dbReference type="FunFam" id="3.40.50.12390:FF:000003">
    <property type="entry name" value="5'-3' exoribonuclease"/>
    <property type="match status" value="1"/>
</dbReference>
<dbReference type="FunCoup" id="A0A7M7KTD6">
    <property type="interactions" value="2162"/>
</dbReference>
<dbReference type="FunFam" id="1.25.40.1050:FF:000002">
    <property type="entry name" value="5'-3' exoribonuclease"/>
    <property type="match status" value="1"/>
</dbReference>
<dbReference type="AlphaFoldDB" id="A0A7M7KTD6"/>
<feature type="compositionally biased region" description="Polar residues" evidence="15">
    <location>
        <begin position="1004"/>
        <end position="1015"/>
    </location>
</feature>
<keyword evidence="18" id="KW-1185">Reference proteome</keyword>
<evidence type="ECO:0000313" key="17">
    <source>
        <dbReference type="EnsemblMetazoa" id="XP_022670428"/>
    </source>
</evidence>
<feature type="compositionally biased region" description="Basic and acidic residues" evidence="15">
    <location>
        <begin position="546"/>
        <end position="559"/>
    </location>
</feature>
<keyword evidence="6" id="KW-0479">Metal-binding</keyword>
<dbReference type="PIRSF" id="PIRSF037239">
    <property type="entry name" value="Exonuclease_Xrn2"/>
    <property type="match status" value="1"/>
</dbReference>
<dbReference type="EC" id="3.1.13.-" evidence="13"/>
<comment type="subcellular location">
    <subcellularLocation>
        <location evidence="1">Nucleus</location>
    </subcellularLocation>
</comment>
<keyword evidence="5 13" id="KW-0540">Nuclease</keyword>
<dbReference type="Gene3D" id="3.40.50.12390">
    <property type="match status" value="2"/>
</dbReference>
<evidence type="ECO:0000256" key="13">
    <source>
        <dbReference type="PIRNR" id="PIRNR037239"/>
    </source>
</evidence>
<dbReference type="InParanoid" id="A0A7M7KTD6"/>
<dbReference type="KEGG" id="vde:111254138"/>
<dbReference type="GO" id="GO:0000956">
    <property type="term" value="P:nuclear-transcribed mRNA catabolic process"/>
    <property type="evidence" value="ECO:0007669"/>
    <property type="project" value="TreeGrafter"/>
</dbReference>
<dbReference type="Pfam" id="PF17846">
    <property type="entry name" value="XRN_M"/>
    <property type="match status" value="1"/>
</dbReference>
<dbReference type="OrthoDB" id="372487at2759"/>
<dbReference type="RefSeq" id="XP_022670428.1">
    <property type="nucleotide sequence ID" value="XM_022814693.1"/>
</dbReference>
<dbReference type="Pfam" id="PF03159">
    <property type="entry name" value="XRN_N"/>
    <property type="match status" value="1"/>
</dbReference>
<name>A0A7M7KTD6_VARDE</name>
<dbReference type="GeneID" id="111254138"/>
<keyword evidence="11" id="KW-0175">Coiled coil</keyword>
<evidence type="ECO:0000256" key="3">
    <source>
        <dbReference type="ARBA" id="ARBA00022552"/>
    </source>
</evidence>
<keyword evidence="10 13" id="KW-0269">Exonuclease</keyword>
<evidence type="ECO:0000259" key="16">
    <source>
        <dbReference type="PROSITE" id="PS50158"/>
    </source>
</evidence>
<evidence type="ECO:0000256" key="8">
    <source>
        <dbReference type="ARBA" id="ARBA00022801"/>
    </source>
</evidence>
<evidence type="ECO:0000256" key="14">
    <source>
        <dbReference type="PROSITE-ProRule" id="PRU00047"/>
    </source>
</evidence>
<dbReference type="GO" id="GO:0006364">
    <property type="term" value="P:rRNA processing"/>
    <property type="evidence" value="ECO:0007669"/>
    <property type="project" value="UniProtKB-KW"/>
</dbReference>
<dbReference type="GO" id="GO:0005634">
    <property type="term" value="C:nucleus"/>
    <property type="evidence" value="ECO:0007669"/>
    <property type="project" value="UniProtKB-SubCell"/>
</dbReference>
<evidence type="ECO:0000256" key="15">
    <source>
        <dbReference type="SAM" id="MobiDB-lite"/>
    </source>
</evidence>
<dbReference type="Gene3D" id="1.25.40.1050">
    <property type="match status" value="1"/>
</dbReference>
<dbReference type="InterPro" id="IPR004859">
    <property type="entry name" value="Xrn1_N"/>
</dbReference>
<evidence type="ECO:0000256" key="7">
    <source>
        <dbReference type="ARBA" id="ARBA00022771"/>
    </source>
</evidence>
<proteinExistence type="inferred from homology"/>
<dbReference type="CTD" id="33964"/>
<evidence type="ECO:0000256" key="10">
    <source>
        <dbReference type="ARBA" id="ARBA00022839"/>
    </source>
</evidence>
<dbReference type="GO" id="GO:0008270">
    <property type="term" value="F:zinc ion binding"/>
    <property type="evidence" value="ECO:0007669"/>
    <property type="project" value="UniProtKB-KW"/>
</dbReference>
<evidence type="ECO:0000256" key="12">
    <source>
        <dbReference type="ARBA" id="ARBA00023242"/>
    </source>
</evidence>
<accession>A0A7M7KTD6</accession>
<keyword evidence="12" id="KW-0539">Nucleus</keyword>
<dbReference type="PANTHER" id="PTHR12341">
    <property type="entry name" value="5'-&gt;3' EXORIBONUCLEASE"/>
    <property type="match status" value="1"/>
</dbReference>
<keyword evidence="9" id="KW-0862">Zinc</keyword>
<dbReference type="PROSITE" id="PS50158">
    <property type="entry name" value="ZF_CCHC"/>
    <property type="match status" value="1"/>
</dbReference>
<evidence type="ECO:0000256" key="11">
    <source>
        <dbReference type="ARBA" id="ARBA00023054"/>
    </source>
</evidence>
<feature type="compositionally biased region" description="Low complexity" evidence="15">
    <location>
        <begin position="1019"/>
        <end position="1030"/>
    </location>
</feature>
<evidence type="ECO:0000256" key="6">
    <source>
        <dbReference type="ARBA" id="ARBA00022723"/>
    </source>
</evidence>
<dbReference type="EnsemblMetazoa" id="XM_022814693">
    <property type="protein sequence ID" value="XP_022670428"/>
    <property type="gene ID" value="LOC111254138"/>
</dbReference>
<comment type="similarity">
    <text evidence="2 13">Belongs to the 5'-3' exonuclease family. XRN2/RAT1 subfamily.</text>
</comment>
<keyword evidence="8 13" id="KW-0378">Hydrolase</keyword>
<dbReference type="OMA" id="ITHDMVV"/>
<sequence>MLAISKIVSGNENVISCNQTLAVAAGVPFYALKYRSLSPSQNNAYERGTPSAPAFKHTAMGVPAFFRWLSRKYPNIIVHCVEEKGHSVDGNARVNVDTSKPNPNNVEFDNLYLDMNGIIHPCCHPENKPAPRNEDEMMVAIFEYIDRIFSIVRPRRLLYMAIDGVAPRAKMNQQRSRRFRASKEAAEKAEAMARLRTELTLKGYHLPPVKAPEEHFDSNCITPGTPFMDRLAKCLHYYIHDRLNNDPGWRNIEVILSDANVPGEGEHKIMDFIRKQRSNPAHDPNTKHCLCGADADLIMLGLATHEPNFTIIREEFKPNQPKPCELCGQLGHEMKDCMGLPKEVASQAQIEKPLGSETEFIFIRLNVLKEYLMKDLHIEGLPFKWSTERAIDDWVFLCFFVGNDFLPHLPSLEIREGAIDRLVRIYKETIHKTKDYLTKDGFANISHCCMILTKLGEAEDEIFRERQINEEKFKRRQKERQAMQKQEYAQPAYLSAGQFAPRALNDSPSAIADARNEVFNQRRQAMEFSRGLHTGADLQLMLQPEGEDKNRGEKRKLNEEKEEPEDEVRLWEVGWKERYYESKFDVSPENLSFRHEVAASYAEGLCWVLHYYFQGCASWKWFFPYHYAPFASDFSQIGDLKISFEKGTKPFNPMEQLMSVFPAASRQHLPEPWGDLMEDPESPIIDFYPTDFRIDLNGKKAAWMGVALLPFVDEKRLLETVATVYDQLTPEERRRNARGDNYLFLRKSHKGYAFLRGLYENKSQRMLNDTVEHAIPPESYNGMAGTALTTDKVVAEKGKVLSPIHACQPIPNNVAVVVRWRDPVYPDDHIYPAVKLPGAKDPERVLRPEDLVDNEPRQWRPQAGMARSNQRAQLAQSGHRMVEHYANIRPPQNYGHGGGQDRGGYDGYQQHGGSNFYQNQGGEVPSGLYHHRGGGGFSGGNGGRSYITGINQADYRYSSYGGRQSGGYYTDSYGSGGGRGGASGYHQQQRGTPMHQRGEHHQHYQSYYSQGNTYGTAGGPRQTRPQQGYGQYRGGGHFAGGWGSYYRQ</sequence>
<feature type="domain" description="CCHC-type" evidence="16">
    <location>
        <begin position="324"/>
        <end position="337"/>
    </location>
</feature>
<dbReference type="GO" id="GO:0006397">
    <property type="term" value="P:mRNA processing"/>
    <property type="evidence" value="ECO:0007669"/>
    <property type="project" value="UniProtKB-UniRule"/>
</dbReference>
<reference evidence="17" key="1">
    <citation type="submission" date="2021-01" db="UniProtKB">
        <authorList>
            <consortium name="EnsemblMetazoa"/>
        </authorList>
    </citation>
    <scope>IDENTIFICATION</scope>
</reference>
<keyword evidence="7 14" id="KW-0863">Zinc-finger</keyword>
<dbReference type="InterPro" id="IPR001878">
    <property type="entry name" value="Znf_CCHC"/>
</dbReference>
<keyword evidence="4 13" id="KW-0507">mRNA processing</keyword>
<evidence type="ECO:0000256" key="2">
    <source>
        <dbReference type="ARBA" id="ARBA00006994"/>
    </source>
</evidence>
<dbReference type="InterPro" id="IPR041412">
    <property type="entry name" value="Xrn1_helical"/>
</dbReference>
<organism evidence="17 18">
    <name type="scientific">Varroa destructor</name>
    <name type="common">Honeybee mite</name>
    <dbReference type="NCBI Taxonomy" id="109461"/>
    <lineage>
        <taxon>Eukaryota</taxon>
        <taxon>Metazoa</taxon>
        <taxon>Ecdysozoa</taxon>
        <taxon>Arthropoda</taxon>
        <taxon>Chelicerata</taxon>
        <taxon>Arachnida</taxon>
        <taxon>Acari</taxon>
        <taxon>Parasitiformes</taxon>
        <taxon>Mesostigmata</taxon>
        <taxon>Gamasina</taxon>
        <taxon>Dermanyssoidea</taxon>
        <taxon>Varroidae</taxon>
        <taxon>Varroa</taxon>
    </lineage>
</organism>